<evidence type="ECO:0000256" key="1">
    <source>
        <dbReference type="SAM" id="MobiDB-lite"/>
    </source>
</evidence>
<reference evidence="2 3" key="1">
    <citation type="journal article" date="2019" name="Commun. Biol.">
        <title>The bagworm genome reveals a unique fibroin gene that provides high tensile strength.</title>
        <authorList>
            <person name="Kono N."/>
            <person name="Nakamura H."/>
            <person name="Ohtoshi R."/>
            <person name="Tomita M."/>
            <person name="Numata K."/>
            <person name="Arakawa K."/>
        </authorList>
    </citation>
    <scope>NUCLEOTIDE SEQUENCE [LARGE SCALE GENOMIC DNA]</scope>
</reference>
<dbReference type="AlphaFoldDB" id="A0A4C1ZII5"/>
<feature type="compositionally biased region" description="Polar residues" evidence="1">
    <location>
        <begin position="37"/>
        <end position="59"/>
    </location>
</feature>
<feature type="region of interest" description="Disordered" evidence="1">
    <location>
        <begin position="34"/>
        <end position="65"/>
    </location>
</feature>
<name>A0A4C1ZII5_EUMVA</name>
<gene>
    <name evidence="2" type="ORF">EVAR_103886_1</name>
</gene>
<comment type="caution">
    <text evidence="2">The sequence shown here is derived from an EMBL/GenBank/DDBJ whole genome shotgun (WGS) entry which is preliminary data.</text>
</comment>
<organism evidence="2 3">
    <name type="scientific">Eumeta variegata</name>
    <name type="common">Bagworm moth</name>
    <name type="synonym">Eumeta japonica</name>
    <dbReference type="NCBI Taxonomy" id="151549"/>
    <lineage>
        <taxon>Eukaryota</taxon>
        <taxon>Metazoa</taxon>
        <taxon>Ecdysozoa</taxon>
        <taxon>Arthropoda</taxon>
        <taxon>Hexapoda</taxon>
        <taxon>Insecta</taxon>
        <taxon>Pterygota</taxon>
        <taxon>Neoptera</taxon>
        <taxon>Endopterygota</taxon>
        <taxon>Lepidoptera</taxon>
        <taxon>Glossata</taxon>
        <taxon>Ditrysia</taxon>
        <taxon>Tineoidea</taxon>
        <taxon>Psychidae</taxon>
        <taxon>Oiketicinae</taxon>
        <taxon>Eumeta</taxon>
    </lineage>
</organism>
<evidence type="ECO:0000313" key="3">
    <source>
        <dbReference type="Proteomes" id="UP000299102"/>
    </source>
</evidence>
<sequence length="137" mass="15099">MGSCAGAGRYESRQHQNYCDVVRCRAYRIEDKEIRGSDTSSSQVGELSTWSSEPSTSAGPLSDRRINERRNQRLTCCLKTRHAIITIPTIPINGPTKSALGGAKALNLEWKKMGKSDPNLRTEVLALGGVVKCDYQK</sequence>
<dbReference type="Proteomes" id="UP000299102">
    <property type="component" value="Unassembled WGS sequence"/>
</dbReference>
<accession>A0A4C1ZII5</accession>
<proteinExistence type="predicted"/>
<evidence type="ECO:0000313" key="2">
    <source>
        <dbReference type="EMBL" id="GBP88641.1"/>
    </source>
</evidence>
<keyword evidence="3" id="KW-1185">Reference proteome</keyword>
<dbReference type="EMBL" id="BGZK01001947">
    <property type="protein sequence ID" value="GBP88641.1"/>
    <property type="molecule type" value="Genomic_DNA"/>
</dbReference>
<protein>
    <submittedName>
        <fullName evidence="2">Uncharacterized protein</fullName>
    </submittedName>
</protein>